<protein>
    <submittedName>
        <fullName evidence="1">Uncharacterized protein</fullName>
    </submittedName>
</protein>
<dbReference type="Proteomes" id="UP001231649">
    <property type="component" value="Chromosome 7"/>
</dbReference>
<evidence type="ECO:0000313" key="2">
    <source>
        <dbReference type="Proteomes" id="UP001231649"/>
    </source>
</evidence>
<accession>A0ACC2QVI0</accession>
<comment type="caution">
    <text evidence="1">The sequence shown here is derived from an EMBL/GenBank/DDBJ whole genome shotgun (WGS) entry which is preliminary data.</text>
</comment>
<keyword evidence="2" id="KW-1185">Reference proteome</keyword>
<gene>
    <name evidence="1" type="ORF">PYW08_015208</name>
</gene>
<proteinExistence type="predicted"/>
<evidence type="ECO:0000313" key="1">
    <source>
        <dbReference type="EMBL" id="KAJ8726811.1"/>
    </source>
</evidence>
<dbReference type="EMBL" id="CM056783">
    <property type="protein sequence ID" value="KAJ8726811.1"/>
    <property type="molecule type" value="Genomic_DNA"/>
</dbReference>
<reference evidence="1" key="1">
    <citation type="submission" date="2023-03" db="EMBL/GenBank/DDBJ databases">
        <title>Chromosome-level genomes of two armyworms, Mythimna separata and Mythimna loreyi, provide insights into the biosynthesis and reception of sex pheromones.</title>
        <authorList>
            <person name="Zhao H."/>
        </authorList>
    </citation>
    <scope>NUCLEOTIDE SEQUENCE</scope>
    <source>
        <strain evidence="1">BeijingLab</strain>
    </source>
</reference>
<name>A0ACC2QVI0_9NEOP</name>
<sequence length="178" mass="19657">MYSKIIFVLATACIVNASVLTDKDDDYPETEAKAIPSRCNFRACDWHCRSLNKSSGTCVNGRCKCEESFIAKDVDGMTDPAELLSPGGCNSRACVQQCHRLGFPRGACDKGICKCNYLLNTKVTEPNVEEDSVHSRACNNNRCKQICRKQKFRGGACVGANCYCNKFLSLQDSEICNQ</sequence>
<organism evidence="1 2">
    <name type="scientific">Mythimna loreyi</name>
    <dbReference type="NCBI Taxonomy" id="667449"/>
    <lineage>
        <taxon>Eukaryota</taxon>
        <taxon>Metazoa</taxon>
        <taxon>Ecdysozoa</taxon>
        <taxon>Arthropoda</taxon>
        <taxon>Hexapoda</taxon>
        <taxon>Insecta</taxon>
        <taxon>Pterygota</taxon>
        <taxon>Neoptera</taxon>
        <taxon>Endopterygota</taxon>
        <taxon>Lepidoptera</taxon>
        <taxon>Glossata</taxon>
        <taxon>Ditrysia</taxon>
        <taxon>Noctuoidea</taxon>
        <taxon>Noctuidae</taxon>
        <taxon>Noctuinae</taxon>
        <taxon>Hadenini</taxon>
        <taxon>Mythimna</taxon>
    </lineage>
</organism>